<dbReference type="PANTHER" id="PTHR23501">
    <property type="entry name" value="MAJOR FACILITATOR SUPERFAMILY"/>
    <property type="match status" value="1"/>
</dbReference>
<reference evidence="7 8" key="1">
    <citation type="submission" date="2017-11" db="EMBL/GenBank/DDBJ databases">
        <title>Draft genome sequence of Rhizobiales bacterium SY3-13.</title>
        <authorList>
            <person name="Sun C."/>
        </authorList>
    </citation>
    <scope>NUCLEOTIDE SEQUENCE [LARGE SCALE GENOMIC DNA]</scope>
    <source>
        <strain evidence="7 8">SY3-13</strain>
    </source>
</reference>
<evidence type="ECO:0000313" key="7">
    <source>
        <dbReference type="EMBL" id="PJK29148.1"/>
    </source>
</evidence>
<feature type="transmembrane region" description="Helical" evidence="5">
    <location>
        <begin position="338"/>
        <end position="357"/>
    </location>
</feature>
<dbReference type="PROSITE" id="PS50850">
    <property type="entry name" value="MFS"/>
    <property type="match status" value="1"/>
</dbReference>
<evidence type="ECO:0000259" key="6">
    <source>
        <dbReference type="PROSITE" id="PS50850"/>
    </source>
</evidence>
<accession>A0A2M9G099</accession>
<dbReference type="Proteomes" id="UP000229498">
    <property type="component" value="Unassembled WGS sequence"/>
</dbReference>
<keyword evidence="3 5" id="KW-1133">Transmembrane helix</keyword>
<feature type="transmembrane region" description="Helical" evidence="5">
    <location>
        <begin position="86"/>
        <end position="105"/>
    </location>
</feature>
<comment type="caution">
    <text evidence="7">The sequence shown here is derived from an EMBL/GenBank/DDBJ whole genome shotgun (WGS) entry which is preliminary data.</text>
</comment>
<feature type="transmembrane region" description="Helical" evidence="5">
    <location>
        <begin position="111"/>
        <end position="132"/>
    </location>
</feature>
<feature type="transmembrane region" description="Helical" evidence="5">
    <location>
        <begin position="363"/>
        <end position="383"/>
    </location>
</feature>
<feature type="transmembrane region" description="Helical" evidence="5">
    <location>
        <begin position="214"/>
        <end position="231"/>
    </location>
</feature>
<evidence type="ECO:0000256" key="1">
    <source>
        <dbReference type="ARBA" id="ARBA00004141"/>
    </source>
</evidence>
<keyword evidence="4 5" id="KW-0472">Membrane</keyword>
<dbReference type="InterPro" id="IPR001958">
    <property type="entry name" value="Tet-R_TetA/multi-R_MdtG-like"/>
</dbReference>
<evidence type="ECO:0000256" key="4">
    <source>
        <dbReference type="ARBA" id="ARBA00023136"/>
    </source>
</evidence>
<proteinExistence type="predicted"/>
<feature type="domain" description="Major facilitator superfamily (MFS) profile" evidence="6">
    <location>
        <begin position="21"/>
        <end position="463"/>
    </location>
</feature>
<evidence type="ECO:0000256" key="2">
    <source>
        <dbReference type="ARBA" id="ARBA00022692"/>
    </source>
</evidence>
<dbReference type="InterPro" id="IPR011701">
    <property type="entry name" value="MFS"/>
</dbReference>
<evidence type="ECO:0000256" key="3">
    <source>
        <dbReference type="ARBA" id="ARBA00022989"/>
    </source>
</evidence>
<dbReference type="SUPFAM" id="SSF103473">
    <property type="entry name" value="MFS general substrate transporter"/>
    <property type="match status" value="1"/>
</dbReference>
<feature type="transmembrane region" description="Helical" evidence="5">
    <location>
        <begin position="144"/>
        <end position="169"/>
    </location>
</feature>
<dbReference type="Gene3D" id="1.20.1720.10">
    <property type="entry name" value="Multidrug resistance protein D"/>
    <property type="match status" value="1"/>
</dbReference>
<dbReference type="AlphaFoldDB" id="A0A2M9G099"/>
<protein>
    <recommendedName>
        <fullName evidence="6">Major facilitator superfamily (MFS) profile domain-containing protein</fullName>
    </recommendedName>
</protein>
<feature type="transmembrane region" description="Helical" evidence="5">
    <location>
        <begin position="55"/>
        <end position="79"/>
    </location>
</feature>
<feature type="transmembrane region" description="Helical" evidence="5">
    <location>
        <begin position="237"/>
        <end position="254"/>
    </location>
</feature>
<feature type="transmembrane region" description="Helical" evidence="5">
    <location>
        <begin position="266"/>
        <end position="289"/>
    </location>
</feature>
<evidence type="ECO:0000256" key="5">
    <source>
        <dbReference type="SAM" id="Phobius"/>
    </source>
</evidence>
<dbReference type="EMBL" id="PHIG01000036">
    <property type="protein sequence ID" value="PJK29148.1"/>
    <property type="molecule type" value="Genomic_DNA"/>
</dbReference>
<keyword evidence="8" id="KW-1185">Reference proteome</keyword>
<dbReference type="PANTHER" id="PTHR23501:SF154">
    <property type="entry name" value="MULTIDRUG-EFFLUX TRANSPORTER RV1634-RELATED"/>
    <property type="match status" value="1"/>
</dbReference>
<feature type="transmembrane region" description="Helical" evidence="5">
    <location>
        <begin position="175"/>
        <end position="194"/>
    </location>
</feature>
<evidence type="ECO:0000313" key="8">
    <source>
        <dbReference type="Proteomes" id="UP000229498"/>
    </source>
</evidence>
<feature type="transmembrane region" description="Helical" evidence="5">
    <location>
        <begin position="435"/>
        <end position="459"/>
    </location>
</feature>
<name>A0A2M9G099_9PROT</name>
<organism evidence="7 8">
    <name type="scientific">Minwuia thermotolerans</name>
    <dbReference type="NCBI Taxonomy" id="2056226"/>
    <lineage>
        <taxon>Bacteria</taxon>
        <taxon>Pseudomonadati</taxon>
        <taxon>Pseudomonadota</taxon>
        <taxon>Alphaproteobacteria</taxon>
        <taxon>Minwuiales</taxon>
        <taxon>Minwuiaceae</taxon>
        <taxon>Minwuia</taxon>
    </lineage>
</organism>
<feature type="transmembrane region" description="Helical" evidence="5">
    <location>
        <begin position="21"/>
        <end position="43"/>
    </location>
</feature>
<dbReference type="GO" id="GO:0005886">
    <property type="term" value="C:plasma membrane"/>
    <property type="evidence" value="ECO:0007669"/>
    <property type="project" value="TreeGrafter"/>
</dbReference>
<dbReference type="GO" id="GO:0022857">
    <property type="term" value="F:transmembrane transporter activity"/>
    <property type="evidence" value="ECO:0007669"/>
    <property type="project" value="InterPro"/>
</dbReference>
<sequence>MSADAGRVGWREVIRPEWIPSLTVMLGGILLHSMNVMLVATVLPSIVEEVGGAPLMSWAMSAFLASSIVAATCTGAVTARVGARGAFALGAAIFGVATLACALAPSMPAFVAARAVQGLGGGVLAAVSYVLVRQTFPERLWPRVFALLAGVWGISVLVGPLVGGVFASLGDWRGAFYTVAGIGIVLSLVVLRVLPRPRREASEGDRIRLPAGRVALLCAAIAAISLAAVAGGSGAKAGFIVMAIGMFAAMVAVDRRSKQPLLPSDAFSPVTMTGLAIWAALLVSVSFTAMPTYVPLFLQRLHGFDPLSAGYSVASASLSWTLTAIFVSGVSAEGQRRLIVIGPSLMAVGLTGVAVFAPSGPPPGIIASMMVVGCGMGSCWAFLAGRMMSGAREGEADIAAGAIATVQQSGFATGAALAGLAANVAGMAGGDSAEAVAAAALLTPAALACIAALGALAAFRLSLLPDRPATE</sequence>
<dbReference type="PRINTS" id="PR01035">
    <property type="entry name" value="TCRTETA"/>
</dbReference>
<comment type="subcellular location">
    <subcellularLocation>
        <location evidence="1">Membrane</location>
        <topology evidence="1">Multi-pass membrane protein</topology>
    </subcellularLocation>
</comment>
<dbReference type="Gene3D" id="1.20.1250.20">
    <property type="entry name" value="MFS general substrate transporter like domains"/>
    <property type="match status" value="1"/>
</dbReference>
<dbReference type="Pfam" id="PF07690">
    <property type="entry name" value="MFS_1"/>
    <property type="match status" value="1"/>
</dbReference>
<dbReference type="InterPro" id="IPR020846">
    <property type="entry name" value="MFS_dom"/>
</dbReference>
<gene>
    <name evidence="7" type="ORF">CVT23_13200</name>
</gene>
<feature type="transmembrane region" description="Helical" evidence="5">
    <location>
        <begin position="309"/>
        <end position="331"/>
    </location>
</feature>
<keyword evidence="2 5" id="KW-0812">Transmembrane</keyword>
<dbReference type="InterPro" id="IPR036259">
    <property type="entry name" value="MFS_trans_sf"/>
</dbReference>